<dbReference type="Pfam" id="PF01782">
    <property type="entry name" value="RimM"/>
    <property type="match status" value="1"/>
</dbReference>
<dbReference type="Gene3D" id="2.40.30.60">
    <property type="entry name" value="RimM"/>
    <property type="match status" value="1"/>
</dbReference>
<evidence type="ECO:0000313" key="8">
    <source>
        <dbReference type="EMBL" id="PJZ65168.1"/>
    </source>
</evidence>
<evidence type="ECO:0000256" key="3">
    <source>
        <dbReference type="ARBA" id="ARBA00022552"/>
    </source>
</evidence>
<dbReference type="GO" id="GO:0043022">
    <property type="term" value="F:ribosome binding"/>
    <property type="evidence" value="ECO:0007669"/>
    <property type="project" value="InterPro"/>
</dbReference>
<comment type="subunit">
    <text evidence="5">Binds ribosomal protein uS19.</text>
</comment>
<dbReference type="NCBIfam" id="TIGR02273">
    <property type="entry name" value="16S_RimM"/>
    <property type="match status" value="1"/>
</dbReference>
<dbReference type="Proteomes" id="UP000231912">
    <property type="component" value="Unassembled WGS sequence"/>
</dbReference>
<evidence type="ECO:0000256" key="1">
    <source>
        <dbReference type="ARBA" id="ARBA00022490"/>
    </source>
</evidence>
<proteinExistence type="inferred from homology"/>
<keyword evidence="3 5" id="KW-0698">rRNA processing</keyword>
<dbReference type="PANTHER" id="PTHR33692:SF1">
    <property type="entry name" value="RIBOSOME MATURATION FACTOR RIMM"/>
    <property type="match status" value="1"/>
</dbReference>
<evidence type="ECO:0000313" key="9">
    <source>
        <dbReference type="Proteomes" id="UP000231912"/>
    </source>
</evidence>
<dbReference type="InterPro" id="IPR011961">
    <property type="entry name" value="RimM"/>
</dbReference>
<dbReference type="GO" id="GO:0042274">
    <property type="term" value="P:ribosomal small subunit biogenesis"/>
    <property type="evidence" value="ECO:0007669"/>
    <property type="project" value="UniProtKB-UniRule"/>
</dbReference>
<dbReference type="HAMAP" id="MF_00014">
    <property type="entry name" value="Ribosome_mat_RimM"/>
    <property type="match status" value="1"/>
</dbReference>
<keyword evidence="4 5" id="KW-0143">Chaperone</keyword>
<protein>
    <recommendedName>
        <fullName evidence="5">Ribosome maturation factor RimM</fullName>
    </recommendedName>
</protein>
<evidence type="ECO:0000259" key="6">
    <source>
        <dbReference type="Pfam" id="PF01782"/>
    </source>
</evidence>
<comment type="function">
    <text evidence="5">An accessory protein needed during the final step in the assembly of 30S ribosomal subunit, possibly for assembly of the head region. Essential for efficient processing of 16S rRNA. May be needed both before and after RbfA during the maturation of 16S rRNA. It has affinity for free ribosomal 30S subunits but not for 70S ribosomes.</text>
</comment>
<dbReference type="SUPFAM" id="SSF50447">
    <property type="entry name" value="Translation proteins"/>
    <property type="match status" value="1"/>
</dbReference>
<feature type="domain" description="Ribosome maturation factor RimM PRC barrel" evidence="7">
    <location>
        <begin position="102"/>
        <end position="169"/>
    </location>
</feature>
<dbReference type="GO" id="GO:0006364">
    <property type="term" value="P:rRNA processing"/>
    <property type="evidence" value="ECO:0007669"/>
    <property type="project" value="UniProtKB-UniRule"/>
</dbReference>
<accession>A0A2M9Z9T3</accession>
<dbReference type="EMBL" id="NPDT01000006">
    <property type="protein sequence ID" value="PJZ65168.1"/>
    <property type="molecule type" value="Genomic_DNA"/>
</dbReference>
<dbReference type="RefSeq" id="WP_100759566.1">
    <property type="nucleotide sequence ID" value="NZ_NPDT01000006.1"/>
</dbReference>
<dbReference type="SUPFAM" id="SSF50346">
    <property type="entry name" value="PRC-barrel domain"/>
    <property type="match status" value="1"/>
</dbReference>
<gene>
    <name evidence="5 8" type="primary">rimM</name>
    <name evidence="8" type="ORF">CH371_14700</name>
</gene>
<dbReference type="GO" id="GO:0005737">
    <property type="term" value="C:cytoplasm"/>
    <property type="evidence" value="ECO:0007669"/>
    <property type="project" value="UniProtKB-SubCell"/>
</dbReference>
<dbReference type="Gene3D" id="2.30.30.240">
    <property type="entry name" value="PRC-barrel domain"/>
    <property type="match status" value="1"/>
</dbReference>
<dbReference type="GO" id="GO:0005840">
    <property type="term" value="C:ribosome"/>
    <property type="evidence" value="ECO:0007669"/>
    <property type="project" value="InterPro"/>
</dbReference>
<sequence>MTETRILTGKLGKPFGLKGLLRLVAQDSAVPQLKFPVPARIEFPGREAKEVQILRVQIQSGRIHLQLEGITTPEAASSLTGGNLYIERSYFPKSKGEEYYLFELKGLKAVSEKGEELDWVLTDIIENPAHSILVFQKEDSEILVPYVEKHIGKVLLEEGKIQIKDPEDWNEV</sequence>
<dbReference type="InterPro" id="IPR036976">
    <property type="entry name" value="RimM_N_sf"/>
</dbReference>
<dbReference type="InterPro" id="IPR002676">
    <property type="entry name" value="RimM_N"/>
</dbReference>
<comment type="domain">
    <text evidence="5">The PRC barrel domain binds ribosomal protein uS19.</text>
</comment>
<name>A0A2M9Z9T3_9LEPT</name>
<comment type="similarity">
    <text evidence="5">Belongs to the RimM family.</text>
</comment>
<evidence type="ECO:0000256" key="4">
    <source>
        <dbReference type="ARBA" id="ARBA00023186"/>
    </source>
</evidence>
<dbReference type="AlphaFoldDB" id="A0A2M9Z9T3"/>
<keyword evidence="1 5" id="KW-0963">Cytoplasm</keyword>
<evidence type="ECO:0000259" key="7">
    <source>
        <dbReference type="Pfam" id="PF24986"/>
    </source>
</evidence>
<dbReference type="InterPro" id="IPR011033">
    <property type="entry name" value="PRC_barrel-like_sf"/>
</dbReference>
<organism evidence="8 9">
    <name type="scientific">Leptospira wolffii</name>
    <dbReference type="NCBI Taxonomy" id="409998"/>
    <lineage>
        <taxon>Bacteria</taxon>
        <taxon>Pseudomonadati</taxon>
        <taxon>Spirochaetota</taxon>
        <taxon>Spirochaetia</taxon>
        <taxon>Leptospirales</taxon>
        <taxon>Leptospiraceae</taxon>
        <taxon>Leptospira</taxon>
    </lineage>
</organism>
<comment type="subcellular location">
    <subcellularLocation>
        <location evidence="5">Cytoplasm</location>
    </subcellularLocation>
</comment>
<reference evidence="8 9" key="1">
    <citation type="submission" date="2017-07" db="EMBL/GenBank/DDBJ databases">
        <title>Leptospira spp. isolated from tropical soils.</title>
        <authorList>
            <person name="Thibeaux R."/>
            <person name="Iraola G."/>
            <person name="Ferres I."/>
            <person name="Bierque E."/>
            <person name="Girault D."/>
            <person name="Soupe-Gilbert M.-E."/>
            <person name="Picardeau M."/>
            <person name="Goarant C."/>
        </authorList>
    </citation>
    <scope>NUCLEOTIDE SEQUENCE [LARGE SCALE GENOMIC DNA]</scope>
    <source>
        <strain evidence="8 9">FH2-C-A2</strain>
    </source>
</reference>
<keyword evidence="2 5" id="KW-0690">Ribosome biogenesis</keyword>
<dbReference type="InterPro" id="IPR009000">
    <property type="entry name" value="Transl_B-barrel_sf"/>
</dbReference>
<feature type="domain" description="RimM N-terminal" evidence="6">
    <location>
        <begin position="8"/>
        <end position="89"/>
    </location>
</feature>
<evidence type="ECO:0000256" key="2">
    <source>
        <dbReference type="ARBA" id="ARBA00022517"/>
    </source>
</evidence>
<evidence type="ECO:0000256" key="5">
    <source>
        <dbReference type="HAMAP-Rule" id="MF_00014"/>
    </source>
</evidence>
<dbReference type="PANTHER" id="PTHR33692">
    <property type="entry name" value="RIBOSOME MATURATION FACTOR RIMM"/>
    <property type="match status" value="1"/>
</dbReference>
<comment type="caution">
    <text evidence="8">The sequence shown here is derived from an EMBL/GenBank/DDBJ whole genome shotgun (WGS) entry which is preliminary data.</text>
</comment>
<dbReference type="InterPro" id="IPR056792">
    <property type="entry name" value="PRC_RimM"/>
</dbReference>
<dbReference type="Pfam" id="PF24986">
    <property type="entry name" value="PRC_RimM"/>
    <property type="match status" value="1"/>
</dbReference>